<dbReference type="GO" id="GO:0008299">
    <property type="term" value="P:isoprenoid biosynthetic process"/>
    <property type="evidence" value="ECO:0007669"/>
    <property type="project" value="InterPro"/>
</dbReference>
<dbReference type="GO" id="GO:0004659">
    <property type="term" value="F:prenyltransferase activity"/>
    <property type="evidence" value="ECO:0007669"/>
    <property type="project" value="InterPro"/>
</dbReference>
<evidence type="ECO:0008006" key="8">
    <source>
        <dbReference type="Google" id="ProtNLM"/>
    </source>
</evidence>
<dbReference type="OrthoDB" id="6921389at2759"/>
<dbReference type="CDD" id="cd00685">
    <property type="entry name" value="Trans_IPPS_HT"/>
    <property type="match status" value="1"/>
</dbReference>
<dbReference type="PANTHER" id="PTHR12001:SF44">
    <property type="entry name" value="GERANYLGERANYL PYROPHOSPHATE SYNTHASE"/>
    <property type="match status" value="1"/>
</dbReference>
<dbReference type="AlphaFoldDB" id="A0A0D2KR04"/>
<dbReference type="InterPro" id="IPR033749">
    <property type="entry name" value="Polyprenyl_synt_CS"/>
</dbReference>
<evidence type="ECO:0000256" key="3">
    <source>
        <dbReference type="ARBA" id="ARBA00022842"/>
    </source>
</evidence>
<dbReference type="PROSITE" id="PS00723">
    <property type="entry name" value="POLYPRENYL_SYNTHASE_1"/>
    <property type="match status" value="1"/>
</dbReference>
<evidence type="ECO:0000256" key="4">
    <source>
        <dbReference type="RuleBase" id="RU004466"/>
    </source>
</evidence>
<dbReference type="PROSITE" id="PS00444">
    <property type="entry name" value="POLYPRENYL_SYNTHASE_2"/>
    <property type="match status" value="1"/>
</dbReference>
<proteinExistence type="inferred from homology"/>
<dbReference type="GO" id="GO:0043386">
    <property type="term" value="P:mycotoxin biosynthetic process"/>
    <property type="evidence" value="ECO:0007669"/>
    <property type="project" value="UniProtKB-ARBA"/>
</dbReference>
<dbReference type="STRING" id="1442371.A0A0D2KR04"/>
<dbReference type="GO" id="GO:0046872">
    <property type="term" value="F:metal ion binding"/>
    <property type="evidence" value="ECO:0007669"/>
    <property type="project" value="UniProtKB-KW"/>
</dbReference>
<accession>A0A0D2KR04</accession>
<evidence type="ECO:0000256" key="5">
    <source>
        <dbReference type="SAM" id="MobiDB-lite"/>
    </source>
</evidence>
<dbReference type="InterPro" id="IPR000092">
    <property type="entry name" value="Polyprenyl_synt"/>
</dbReference>
<dbReference type="InterPro" id="IPR008949">
    <property type="entry name" value="Isoprenoid_synthase_dom_sf"/>
</dbReference>
<dbReference type="Pfam" id="PF00348">
    <property type="entry name" value="polyprenyl_synt"/>
    <property type="match status" value="1"/>
</dbReference>
<protein>
    <recommendedName>
        <fullName evidence="8">Geranylgeranyl pyrophosphate synthase</fullName>
    </recommendedName>
</protein>
<keyword evidence="1 4" id="KW-0808">Transferase</keyword>
<evidence type="ECO:0000256" key="1">
    <source>
        <dbReference type="ARBA" id="ARBA00022679"/>
    </source>
</evidence>
<feature type="region of interest" description="Disordered" evidence="5">
    <location>
        <begin position="48"/>
        <end position="91"/>
    </location>
</feature>
<comment type="similarity">
    <text evidence="4">Belongs to the FPP/GGPP synthase family.</text>
</comment>
<evidence type="ECO:0000313" key="6">
    <source>
        <dbReference type="EMBL" id="KIX99148.1"/>
    </source>
</evidence>
<dbReference type="GO" id="GO:0046165">
    <property type="term" value="P:alcohol biosynthetic process"/>
    <property type="evidence" value="ECO:0007669"/>
    <property type="project" value="UniProtKB-ARBA"/>
</dbReference>
<keyword evidence="7" id="KW-1185">Reference proteome</keyword>
<dbReference type="EMBL" id="KN848069">
    <property type="protein sequence ID" value="KIX99148.1"/>
    <property type="molecule type" value="Genomic_DNA"/>
</dbReference>
<dbReference type="GeneID" id="27710470"/>
<organism evidence="6 7">
    <name type="scientific">Fonsecaea multimorphosa CBS 102226</name>
    <dbReference type="NCBI Taxonomy" id="1442371"/>
    <lineage>
        <taxon>Eukaryota</taxon>
        <taxon>Fungi</taxon>
        <taxon>Dikarya</taxon>
        <taxon>Ascomycota</taxon>
        <taxon>Pezizomycotina</taxon>
        <taxon>Eurotiomycetes</taxon>
        <taxon>Chaetothyriomycetidae</taxon>
        <taxon>Chaetothyriales</taxon>
        <taxon>Herpotrichiellaceae</taxon>
        <taxon>Fonsecaea</taxon>
    </lineage>
</organism>
<dbReference type="PANTHER" id="PTHR12001">
    <property type="entry name" value="GERANYLGERANYL PYROPHOSPHATE SYNTHASE"/>
    <property type="match status" value="1"/>
</dbReference>
<name>A0A0D2KR04_9EURO</name>
<dbReference type="RefSeq" id="XP_016633271.1">
    <property type="nucleotide sequence ID" value="XM_016775228.1"/>
</dbReference>
<keyword evidence="2" id="KW-0479">Metal-binding</keyword>
<keyword evidence="3" id="KW-0460">Magnesium</keyword>
<reference evidence="6 7" key="1">
    <citation type="submission" date="2015-01" db="EMBL/GenBank/DDBJ databases">
        <title>The Genome Sequence of Fonsecaea multimorphosa CBS 102226.</title>
        <authorList>
            <consortium name="The Broad Institute Genomics Platform"/>
            <person name="Cuomo C."/>
            <person name="de Hoog S."/>
            <person name="Gorbushina A."/>
            <person name="Stielow B."/>
            <person name="Teixiera M."/>
            <person name="Abouelleil A."/>
            <person name="Chapman S.B."/>
            <person name="Priest M."/>
            <person name="Young S.K."/>
            <person name="Wortman J."/>
            <person name="Nusbaum C."/>
            <person name="Birren B."/>
        </authorList>
    </citation>
    <scope>NUCLEOTIDE SEQUENCE [LARGE SCALE GENOMIC DNA]</scope>
    <source>
        <strain evidence="6 7">CBS 102226</strain>
    </source>
</reference>
<evidence type="ECO:0000313" key="7">
    <source>
        <dbReference type="Proteomes" id="UP000053411"/>
    </source>
</evidence>
<dbReference type="SUPFAM" id="SSF48576">
    <property type="entry name" value="Terpenoid synthases"/>
    <property type="match status" value="1"/>
</dbReference>
<dbReference type="VEuPathDB" id="FungiDB:Z520_04724"/>
<dbReference type="Gene3D" id="1.10.600.10">
    <property type="entry name" value="Farnesyl Diphosphate Synthase"/>
    <property type="match status" value="1"/>
</dbReference>
<gene>
    <name evidence="6" type="ORF">Z520_04724</name>
</gene>
<dbReference type="Proteomes" id="UP000053411">
    <property type="component" value="Unassembled WGS sequence"/>
</dbReference>
<evidence type="ECO:0000256" key="2">
    <source>
        <dbReference type="ARBA" id="ARBA00022723"/>
    </source>
</evidence>
<feature type="compositionally biased region" description="Basic residues" evidence="5">
    <location>
        <begin position="69"/>
        <end position="78"/>
    </location>
</feature>
<dbReference type="SFLD" id="SFLDS00005">
    <property type="entry name" value="Isoprenoid_Synthase_Type_I"/>
    <property type="match status" value="1"/>
</dbReference>
<sequence>MSTVSTENPASPNAIPIRYSSAGVSNGLHQQTSKSVLRPLPEDSWISSKHHSMPPVLSPAPVLSDHTNSLKRRHSKKRSAPENLLSKKPGEWSPQKEKIILGPYDYLFSHPGKDIRSALIKAFDAFLHVPSNSLDIITKVVGMLHTSSLLIDDVQDSSMLRRGIPVAHNIFGTAQTINSANYVYFLALQELLHLDNRDEAMEIFTTELLNLHRGQGMDLYWRDTLTCPTEDDYLEMVQNKTGGLFRLAVKLMQAESPEKGRIDCVPLVNLLGLVFQICDDYLNLSSSTYTKNKGLCEDLTEGKFSFPIIHSIRSNPSNLQLINILKQKTTDEQVKRYAVKYMEGTGSFEYTKRVVRELRQKAVNLVTEMDGGSGKGDEVKLILDKIAEAALNDSGQSS</sequence>